<comment type="caution">
    <text evidence="3">The sequence shown here is derived from an EMBL/GenBank/DDBJ whole genome shotgun (WGS) entry which is preliminary data.</text>
</comment>
<dbReference type="OrthoDB" id="1522765at2"/>
<dbReference type="RefSeq" id="WP_082391387.1">
    <property type="nucleotide sequence ID" value="NZ_JXSZ01000012.1"/>
</dbReference>
<dbReference type="InterPro" id="IPR001466">
    <property type="entry name" value="Beta-lactam-related"/>
</dbReference>
<dbReference type="Pfam" id="PF00144">
    <property type="entry name" value="Beta-lactamase"/>
    <property type="match status" value="1"/>
</dbReference>
<keyword evidence="4" id="KW-1185">Reference proteome</keyword>
<dbReference type="PANTHER" id="PTHR46825:SF15">
    <property type="entry name" value="BETA-LACTAMASE-RELATED DOMAIN-CONTAINING PROTEIN"/>
    <property type="match status" value="1"/>
</dbReference>
<reference evidence="3 4" key="1">
    <citation type="submission" date="2015-07" db="EMBL/GenBank/DDBJ databases">
        <title>The draft genome sequence of Leadbetterella sp. JN14-9.</title>
        <authorList>
            <person name="Liu Y."/>
            <person name="Du J."/>
            <person name="Shao Z."/>
        </authorList>
    </citation>
    <scope>NUCLEOTIDE SEQUENCE [LARGE SCALE GENOMIC DNA]</scope>
    <source>
        <strain evidence="3 4">JN14-9</strain>
    </source>
</reference>
<dbReference type="PANTHER" id="PTHR46825">
    <property type="entry name" value="D-ALANYL-D-ALANINE-CARBOXYPEPTIDASE/ENDOPEPTIDASE AMPH"/>
    <property type="match status" value="1"/>
</dbReference>
<dbReference type="Proteomes" id="UP000050454">
    <property type="component" value="Unassembled WGS sequence"/>
</dbReference>
<accession>A0A0P7BYY5</accession>
<dbReference type="Pfam" id="PF11954">
    <property type="entry name" value="DUF3471"/>
    <property type="match status" value="1"/>
</dbReference>
<dbReference type="Gene3D" id="2.40.128.600">
    <property type="match status" value="1"/>
</dbReference>
<proteinExistence type="predicted"/>
<evidence type="ECO:0000259" key="2">
    <source>
        <dbReference type="Pfam" id="PF11954"/>
    </source>
</evidence>
<sequence>MTLHLVKKYLVLGFILLPILSFSQRKVDFEKLDQYFSKSQKEWGVPGISIGIVKDGELVFSKGYGTLEYGKKEQPDAETNFAIASNSKAFTSAIMGMLVQEGKLKWTDKVRDYLPYFALYDDFVSENTTIEDILSHRVGLTTFGGDIMWYNSDFTSEEIISNIRHLKPAYGFRDGFGYSNVMFITAGEIIKTVTGKSWYDNVKERILDPLEMDRTFVNVPQMVAAGNSAKPHTLINDSENQAIPYTSWEEIAATGGLFSNVDDLSKWVIFNLKNGVVGDDTLFTRSTRNTLWNQHNMFAIDRTQSNPYGAHFAGYGLGWFLRDYHGKLRVYHTGGYDGMISSINMLPEENLGVIVLTNGLKAPIGSIPAYVFDAFMGREETDWSTIDLKRHNESYASDTRIEDLRKARQEGTSPIILAEDLIGTYHSDLYGDIEVKMNGDKLEIIFPHTASLQADLTHWHHDTYQMHFVKKHPWFTLALVKFTSDASQKVTGIEFTVPNNDFWFEELNAIKVK</sequence>
<organism evidence="3 4">
    <name type="scientific">Jiulongibacter sediminis</name>
    <dbReference type="NCBI Taxonomy" id="1605367"/>
    <lineage>
        <taxon>Bacteria</taxon>
        <taxon>Pseudomonadati</taxon>
        <taxon>Bacteroidota</taxon>
        <taxon>Cytophagia</taxon>
        <taxon>Cytophagales</taxon>
        <taxon>Leadbetterellaceae</taxon>
        <taxon>Jiulongibacter</taxon>
    </lineage>
</organism>
<dbReference type="InterPro" id="IPR021860">
    <property type="entry name" value="Peptidase_S12_Pab87-rel_C"/>
</dbReference>
<dbReference type="Gene3D" id="3.40.710.10">
    <property type="entry name" value="DD-peptidase/beta-lactamase superfamily"/>
    <property type="match status" value="1"/>
</dbReference>
<feature type="domain" description="Beta-lactamase-related" evidence="1">
    <location>
        <begin position="32"/>
        <end position="361"/>
    </location>
</feature>
<dbReference type="EMBL" id="LGTQ01000012">
    <property type="protein sequence ID" value="KPM47345.1"/>
    <property type="molecule type" value="Genomic_DNA"/>
</dbReference>
<dbReference type="InterPro" id="IPR050491">
    <property type="entry name" value="AmpC-like"/>
</dbReference>
<gene>
    <name evidence="3" type="ORF">AFM12_16320</name>
</gene>
<dbReference type="AlphaFoldDB" id="A0A0P7BYY5"/>
<feature type="domain" description="Peptidase S12 Pab87-related C-terminal" evidence="2">
    <location>
        <begin position="409"/>
        <end position="507"/>
    </location>
</feature>
<protein>
    <submittedName>
        <fullName evidence="3">Beta-lactamase</fullName>
    </submittedName>
</protein>
<dbReference type="InterPro" id="IPR012338">
    <property type="entry name" value="Beta-lactam/transpept-like"/>
</dbReference>
<evidence type="ECO:0000313" key="4">
    <source>
        <dbReference type="Proteomes" id="UP000050454"/>
    </source>
</evidence>
<dbReference type="SUPFAM" id="SSF56601">
    <property type="entry name" value="beta-lactamase/transpeptidase-like"/>
    <property type="match status" value="1"/>
</dbReference>
<evidence type="ECO:0000313" key="3">
    <source>
        <dbReference type="EMBL" id="KPM47345.1"/>
    </source>
</evidence>
<dbReference type="PATRIC" id="fig|1605367.3.peg.696"/>
<evidence type="ECO:0000259" key="1">
    <source>
        <dbReference type="Pfam" id="PF00144"/>
    </source>
</evidence>
<dbReference type="STRING" id="1605367.AFM12_16320"/>
<name>A0A0P7BYY5_9BACT</name>